<dbReference type="PANTHER" id="PTHR11567:SF25">
    <property type="entry name" value="PROTEIN FRA10AC1"/>
    <property type="match status" value="1"/>
</dbReference>
<comment type="caution">
    <text evidence="2">The sequence shown here is derived from an EMBL/GenBank/DDBJ whole genome shotgun (WGS) entry which is preliminary data.</text>
</comment>
<dbReference type="InterPro" id="IPR019129">
    <property type="entry name" value="Folate-sensitive_fs_Fra10Ac1"/>
</dbReference>
<evidence type="ECO:0000313" key="3">
    <source>
        <dbReference type="Proteomes" id="UP001608902"/>
    </source>
</evidence>
<gene>
    <name evidence="2" type="ORF">AB6A40_009472</name>
</gene>
<accession>A0ABD6ES39</accession>
<dbReference type="InterPro" id="IPR050645">
    <property type="entry name" value="Histidine_acid_phosphatase"/>
</dbReference>
<keyword evidence="3" id="KW-1185">Reference proteome</keyword>
<sequence length="265" mass="31614">MFATKRNPDTHWDDLDSEFDVASEAERNEKKKKKCDLTTKERPGEVPFPGRSMARSEFDAEHGRFERRKLRLMTMDVYSRHKELMNIYRLSYSGATSLLQRDTSKDRTDYDVLRERHKFLWNDEELSNAASSWETRLAKKYYDKLFKEYAIADLSQYKKNKIAMRWRIDKEVRSGKGQFVCGNKRCSRADQLTSWEVNFGYFEDGVKKNALVKLRLCHDCSKMLNYHSQKRRASKTKHYVSKHQSVKKSRKHSRFELIHNFPMKI</sequence>
<dbReference type="Proteomes" id="UP001608902">
    <property type="component" value="Unassembled WGS sequence"/>
</dbReference>
<organism evidence="2 3">
    <name type="scientific">Gnathostoma spinigerum</name>
    <dbReference type="NCBI Taxonomy" id="75299"/>
    <lineage>
        <taxon>Eukaryota</taxon>
        <taxon>Metazoa</taxon>
        <taxon>Ecdysozoa</taxon>
        <taxon>Nematoda</taxon>
        <taxon>Chromadorea</taxon>
        <taxon>Rhabditida</taxon>
        <taxon>Spirurina</taxon>
        <taxon>Gnathostomatomorpha</taxon>
        <taxon>Gnathostomatoidea</taxon>
        <taxon>Gnathostomatidae</taxon>
        <taxon>Gnathostoma</taxon>
    </lineage>
</organism>
<dbReference type="PANTHER" id="PTHR11567">
    <property type="entry name" value="ACID PHOSPHATASE-RELATED"/>
    <property type="match status" value="1"/>
</dbReference>
<protein>
    <recommendedName>
        <fullName evidence="4">Protein FRA10AC1</fullName>
    </recommendedName>
</protein>
<dbReference type="EMBL" id="JBGFUD010010040">
    <property type="protein sequence ID" value="MFH4982763.1"/>
    <property type="molecule type" value="Genomic_DNA"/>
</dbReference>
<name>A0ABD6ES39_9BILA</name>
<proteinExistence type="predicted"/>
<evidence type="ECO:0000256" key="1">
    <source>
        <dbReference type="SAM" id="MobiDB-lite"/>
    </source>
</evidence>
<evidence type="ECO:0000313" key="2">
    <source>
        <dbReference type="EMBL" id="MFH4982763.1"/>
    </source>
</evidence>
<dbReference type="AlphaFoldDB" id="A0ABD6ES39"/>
<dbReference type="Pfam" id="PF09725">
    <property type="entry name" value="Fra10Ac1"/>
    <property type="match status" value="1"/>
</dbReference>
<evidence type="ECO:0008006" key="4">
    <source>
        <dbReference type="Google" id="ProtNLM"/>
    </source>
</evidence>
<feature type="compositionally biased region" description="Basic and acidic residues" evidence="1">
    <location>
        <begin position="24"/>
        <end position="44"/>
    </location>
</feature>
<feature type="region of interest" description="Disordered" evidence="1">
    <location>
        <begin position="23"/>
        <end position="51"/>
    </location>
</feature>
<reference evidence="2 3" key="1">
    <citation type="submission" date="2024-08" db="EMBL/GenBank/DDBJ databases">
        <title>Gnathostoma spinigerum genome.</title>
        <authorList>
            <person name="Gonzalez-Bertolin B."/>
            <person name="Monzon S."/>
            <person name="Zaballos A."/>
            <person name="Jimenez P."/>
            <person name="Dekumyoy P."/>
            <person name="Varona S."/>
            <person name="Cuesta I."/>
            <person name="Sumanam S."/>
            <person name="Adisakwattana P."/>
            <person name="Gasser R.B."/>
            <person name="Hernandez-Gonzalez A."/>
            <person name="Young N.D."/>
            <person name="Perteguer M.J."/>
        </authorList>
    </citation>
    <scope>NUCLEOTIDE SEQUENCE [LARGE SCALE GENOMIC DNA]</scope>
    <source>
        <strain evidence="2">AL3</strain>
        <tissue evidence="2">Liver</tissue>
    </source>
</reference>